<gene>
    <name evidence="1" type="ORF">SAMN05216197_14613</name>
</gene>
<reference evidence="1 2" key="1">
    <citation type="submission" date="2016-10" db="EMBL/GenBank/DDBJ databases">
        <authorList>
            <person name="de Groot N.N."/>
        </authorList>
    </citation>
    <scope>NUCLEOTIDE SEQUENCE [LARGE SCALE GENOMIC DNA]</scope>
    <source>
        <strain evidence="1 2">DSM 11363</strain>
    </source>
</reference>
<name>A0A1I0J2J9_9PSED</name>
<dbReference type="InterPro" id="IPR049249">
    <property type="entry name" value="DUF6882"/>
</dbReference>
<protein>
    <submittedName>
        <fullName evidence="1">Uncharacterized protein</fullName>
    </submittedName>
</protein>
<organism evidence="1 2">
    <name type="scientific">Pseudomonas graminis</name>
    <dbReference type="NCBI Taxonomy" id="158627"/>
    <lineage>
        <taxon>Bacteria</taxon>
        <taxon>Pseudomonadati</taxon>
        <taxon>Pseudomonadota</taxon>
        <taxon>Gammaproteobacteria</taxon>
        <taxon>Pseudomonadales</taxon>
        <taxon>Pseudomonadaceae</taxon>
        <taxon>Pseudomonas</taxon>
    </lineage>
</organism>
<dbReference type="RefSeq" id="WP_074892790.1">
    <property type="nucleotide sequence ID" value="NZ_FOHW01000046.1"/>
</dbReference>
<dbReference type="OrthoDB" id="5674923at2"/>
<dbReference type="EMBL" id="FOHW01000046">
    <property type="protein sequence ID" value="SEU03910.1"/>
    <property type="molecule type" value="Genomic_DNA"/>
</dbReference>
<proteinExistence type="predicted"/>
<sequence length="159" mass="17889">MSEGNFEVLLETAMAALMSKQEALQQKYGLGGMARWWLDQETASLSFFDQLDRKVAEALIIYVGSLVPKESSWKWAWSNPTVPDALRERASPLKELQAFTGFELFGDEEAFHIEDESMAWELAAFAVQHLKAVGCYRAPSSSDGPTIYLAITELKRIKH</sequence>
<dbReference type="AlphaFoldDB" id="A0A1I0J2J9"/>
<dbReference type="Pfam" id="PF21813">
    <property type="entry name" value="DUF6882"/>
    <property type="match status" value="1"/>
</dbReference>
<accession>A0A1I0J2J9</accession>
<evidence type="ECO:0000313" key="2">
    <source>
        <dbReference type="Proteomes" id="UP000182332"/>
    </source>
</evidence>
<evidence type="ECO:0000313" key="1">
    <source>
        <dbReference type="EMBL" id="SEU03910.1"/>
    </source>
</evidence>
<dbReference type="Proteomes" id="UP000182332">
    <property type="component" value="Unassembled WGS sequence"/>
</dbReference>